<dbReference type="EMBL" id="CM001436">
    <property type="protein sequence ID" value="EHQ36260.1"/>
    <property type="molecule type" value="Genomic_DNA"/>
</dbReference>
<evidence type="ECO:0000313" key="1">
    <source>
        <dbReference type="EMBL" id="EHQ36260.1"/>
    </source>
</evidence>
<protein>
    <submittedName>
        <fullName evidence="1">Uncharacterized protein</fullName>
    </submittedName>
</protein>
<evidence type="ECO:0000313" key="2">
    <source>
        <dbReference type="Proteomes" id="UP000005741"/>
    </source>
</evidence>
<dbReference type="AlphaFoldDB" id="H1Z0W7"/>
<proteinExistence type="predicted"/>
<gene>
    <name evidence="1" type="ORF">Metlim_2197</name>
</gene>
<keyword evidence="2" id="KW-1185">Reference proteome</keyword>
<dbReference type="InParanoid" id="H1Z0W7"/>
<accession>H1Z0W7</accession>
<dbReference type="HOGENOM" id="CLU_741050_0_0_2"/>
<sequence length="326" mass="37404">MLFDETFIFKSHECAKSFLSVLKEGGVKTRINETISNLPRDYVTGKMEDINRWLLALLEEREDLKDVIHLMHKKNLELKDRIDNYLKDKSKGDFLYTHDELKRDTVRAYTRLQEEIKNSDPDDFKSANGLLPELLDTSSLSIIHRLLKEQGILEECEEGYILKDDITGADIIYKAPAMDLRFCEGPAFSGLKLLTIFEPTIRYEVNVSIIDIIDIDLEELKLIMLACEMKSDDAVNMATDHLFKKSIIGLILKGVDENNGISAEELSLYIMDKWNSLKTFDNRKTELKLREEIVTAFISELKKAGIIAGNVNSLRIAPVKSRKKKR</sequence>
<name>H1Z0W7_9EURY</name>
<dbReference type="RefSeq" id="WP_004078513.1">
    <property type="nucleotide sequence ID" value="NZ_CM001436.1"/>
</dbReference>
<reference evidence="1 2" key="1">
    <citation type="submission" date="2011-10" db="EMBL/GenBank/DDBJ databases">
        <title>The Improved High-Quality Draft genome of Methanoplanus limicola DSM 2279.</title>
        <authorList>
            <consortium name="US DOE Joint Genome Institute (JGI-PGF)"/>
            <person name="Lucas S."/>
            <person name="Copeland A."/>
            <person name="Lapidus A."/>
            <person name="Glavina del Rio T."/>
            <person name="Dalin E."/>
            <person name="Tice H."/>
            <person name="Bruce D."/>
            <person name="Goodwin L."/>
            <person name="Pitluck S."/>
            <person name="Peters L."/>
            <person name="Mikhailova N."/>
            <person name="Lu M."/>
            <person name="Kyrpides N."/>
            <person name="Mavromatis K."/>
            <person name="Ivanova N."/>
            <person name="Markowitz V."/>
            <person name="Cheng J.-F."/>
            <person name="Hugenholtz P."/>
            <person name="Woyke T."/>
            <person name="Wu D."/>
            <person name="Wirth R."/>
            <person name="Brambilla E.-M."/>
            <person name="Klenk H.-P."/>
            <person name="Eisen J.A."/>
        </authorList>
    </citation>
    <scope>NUCLEOTIDE SEQUENCE [LARGE SCALE GENOMIC DNA]</scope>
    <source>
        <strain evidence="1 2">DSM 2279</strain>
    </source>
</reference>
<dbReference type="Proteomes" id="UP000005741">
    <property type="component" value="Chromosome"/>
</dbReference>
<organism evidence="1 2">
    <name type="scientific">Methanoplanus limicola DSM 2279</name>
    <dbReference type="NCBI Taxonomy" id="937775"/>
    <lineage>
        <taxon>Archaea</taxon>
        <taxon>Methanobacteriati</taxon>
        <taxon>Methanobacteriota</taxon>
        <taxon>Stenosarchaea group</taxon>
        <taxon>Methanomicrobia</taxon>
        <taxon>Methanomicrobiales</taxon>
        <taxon>Methanomicrobiaceae</taxon>
        <taxon>Methanoplanus</taxon>
    </lineage>
</organism>